<dbReference type="PANTHER" id="PTHR22743">
    <property type="entry name" value="MEPRIN/TRAF-LIKE MATH FAMILY-C.ELEGANS"/>
    <property type="match status" value="1"/>
</dbReference>
<evidence type="ECO:0000313" key="4">
    <source>
        <dbReference type="Proteomes" id="UP000001940"/>
    </source>
</evidence>
<dbReference type="SUPFAM" id="SSF54695">
    <property type="entry name" value="POZ domain"/>
    <property type="match status" value="1"/>
</dbReference>
<dbReference type="Bgee" id="WBGene00018452">
    <property type="expression patterns" value="Expressed in embryo and 3 other cell types or tissues"/>
</dbReference>
<gene>
    <name evidence="3" type="ORF">CELE_F45D11.5</name>
    <name evidence="3 5" type="ORF">F45D11.5</name>
</gene>
<feature type="domain" description="BTB" evidence="2">
    <location>
        <begin position="2"/>
        <end position="93"/>
    </location>
</feature>
<dbReference type="UCSC" id="F45D11.5">
    <property type="organism name" value="c. elegans"/>
</dbReference>
<dbReference type="AlphaFoldDB" id="Q8MYD5"/>
<dbReference type="SMART" id="SM00225">
    <property type="entry name" value="BTB"/>
    <property type="match status" value="1"/>
</dbReference>
<keyword evidence="4" id="KW-1185">Reference proteome</keyword>
<feature type="signal peptide" evidence="1">
    <location>
        <begin position="1"/>
        <end position="16"/>
    </location>
</feature>
<dbReference type="InterPro" id="IPR000210">
    <property type="entry name" value="BTB/POZ_dom"/>
</dbReference>
<dbReference type="PhylomeDB" id="Q8MYD5"/>
<dbReference type="CTD" id="173479"/>
<evidence type="ECO:0000313" key="3">
    <source>
        <dbReference type="EMBL" id="CCD66364.1"/>
    </source>
</evidence>
<dbReference type="KEGG" id="cel:CELE_F45D11.5"/>
<dbReference type="WormBase" id="F45D11.5">
    <property type="protein sequence ID" value="CE35934"/>
    <property type="gene ID" value="WBGene00018452"/>
</dbReference>
<accession>Q8MYD5</accession>
<dbReference type="PaxDb" id="6239-F45D11.5"/>
<name>Q8MYD5_CAEEL</name>
<dbReference type="RefSeq" id="NP_493882.2">
    <property type="nucleotide sequence ID" value="NM_061481.3"/>
</dbReference>
<dbReference type="InterPro" id="IPR011333">
    <property type="entry name" value="SKP1/BTB/POZ_sf"/>
</dbReference>
<protein>
    <submittedName>
        <fullName evidence="3">BTB domain-containing protein</fullName>
    </submittedName>
</protein>
<dbReference type="GeneID" id="173479"/>
<evidence type="ECO:0000256" key="1">
    <source>
        <dbReference type="SAM" id="SignalP"/>
    </source>
</evidence>
<dbReference type="AGR" id="WB:WBGene00018452"/>
<dbReference type="SMR" id="Q8MYD5"/>
<evidence type="ECO:0000313" key="5">
    <source>
        <dbReference type="WormBase" id="F45D11.5"/>
    </source>
</evidence>
<dbReference type="InParanoid" id="Q8MYD5"/>
<dbReference type="FunCoup" id="Q8MYD5">
    <property type="interactions" value="174"/>
</dbReference>
<evidence type="ECO:0000259" key="2">
    <source>
        <dbReference type="SMART" id="SM00225"/>
    </source>
</evidence>
<dbReference type="EMBL" id="BX284602">
    <property type="protein sequence ID" value="CCD66364.1"/>
    <property type="molecule type" value="Genomic_DNA"/>
</dbReference>
<dbReference type="HOGENOM" id="CLU_1908557_0_0_1"/>
<proteinExistence type="predicted"/>
<keyword evidence="1" id="KW-0732">Signal</keyword>
<feature type="chain" id="PRO_5004312820" evidence="1">
    <location>
        <begin position="17"/>
        <end position="133"/>
    </location>
</feature>
<organism evidence="3 4">
    <name type="scientific">Caenorhabditis elegans</name>
    <dbReference type="NCBI Taxonomy" id="6239"/>
    <lineage>
        <taxon>Eukaryota</taxon>
        <taxon>Metazoa</taxon>
        <taxon>Ecdysozoa</taxon>
        <taxon>Nematoda</taxon>
        <taxon>Chromadorea</taxon>
        <taxon>Rhabditida</taxon>
        <taxon>Rhabditina</taxon>
        <taxon>Rhabditomorpha</taxon>
        <taxon>Rhabditoidea</taxon>
        <taxon>Rhabditidae</taxon>
        <taxon>Peloderinae</taxon>
        <taxon>Caenorhabditis</taxon>
    </lineage>
</organism>
<dbReference type="OrthoDB" id="10537386at2759"/>
<dbReference type="PANTHER" id="PTHR22743:SF165">
    <property type="entry name" value="BTB AND MATH DOMAIN CONTAINING-RELATED"/>
    <property type="match status" value="1"/>
</dbReference>
<sequence length="133" mass="15435">MWCLLLKIGSSMLLESSWPPIRPTSRIFCSETSQSPEVTLPGVNAADFQNFLEVLYLEPAIDENTVIGIHHLADMYDVEPVVRKCEKFLIEKSQLTVNEKLHFAMQHRMENLKEYCLSKIKLWTISAQFYRLT</sequence>
<reference evidence="3 4" key="1">
    <citation type="journal article" date="1998" name="Science">
        <title>Genome sequence of the nematode C. elegans: a platform for investigating biology.</title>
        <authorList>
            <consortium name="The C. elegans sequencing consortium"/>
            <person name="Sulson J.E."/>
            <person name="Waterston R."/>
        </authorList>
    </citation>
    <scope>NUCLEOTIDE SEQUENCE [LARGE SCALE GENOMIC DNA]</scope>
    <source>
        <strain evidence="3 4">Bristol N2</strain>
    </source>
</reference>
<dbReference type="Pfam" id="PF00651">
    <property type="entry name" value="BTB"/>
    <property type="match status" value="1"/>
</dbReference>
<dbReference type="Gene3D" id="3.30.710.10">
    <property type="entry name" value="Potassium Channel Kv1.1, Chain A"/>
    <property type="match status" value="1"/>
</dbReference>
<dbReference type="Proteomes" id="UP000001940">
    <property type="component" value="Chromosome II"/>
</dbReference>
<dbReference type="InterPro" id="IPR052664">
    <property type="entry name" value="BTB-MATH_domain_protein"/>
</dbReference>